<dbReference type="EMBL" id="JACAZI010000001">
    <property type="protein sequence ID" value="KAF7371694.1"/>
    <property type="molecule type" value="Genomic_DNA"/>
</dbReference>
<keyword evidence="2" id="KW-1185">Reference proteome</keyword>
<gene>
    <name evidence="1" type="ORF">MVEN_00025700</name>
</gene>
<dbReference type="AlphaFoldDB" id="A0A8H7DDQ3"/>
<name>A0A8H7DDQ3_9AGAR</name>
<sequence length="267" mass="29852">MAEAFATATGQDCHVYHSRDTRGRGRKRQQLTGLAAEAAWSVPVKEANDLGGKVPYLPGMAVFCTENLATELGISNGSPGTLVSIVYEEIDGRRYAISAEVDFKAYKSSDPDAPYPHRVVLKPITNTIHFRLPHSEKIYSATRSQLPLIPAYAFTSHNAQGRSLNVCCIDLASCPTIQSAYVMLSRVRSLKGLCILRPFRLDRIQNHISQELREELRRTDLKAEKTKAYSREQLSWFYNMIPEGRVAILTHGDAEVEGFDFNMLTTN</sequence>
<dbReference type="OrthoDB" id="2927083at2759"/>
<evidence type="ECO:0000313" key="1">
    <source>
        <dbReference type="EMBL" id="KAF7371694.1"/>
    </source>
</evidence>
<reference evidence="1" key="1">
    <citation type="submission" date="2020-05" db="EMBL/GenBank/DDBJ databases">
        <title>Mycena genomes resolve the evolution of fungal bioluminescence.</title>
        <authorList>
            <person name="Tsai I.J."/>
        </authorList>
    </citation>
    <scope>NUCLEOTIDE SEQUENCE</scope>
    <source>
        <strain evidence="1">CCC161011</strain>
    </source>
</reference>
<dbReference type="InterPro" id="IPR051055">
    <property type="entry name" value="PIF1_helicase"/>
</dbReference>
<accession>A0A8H7DDQ3</accession>
<proteinExistence type="predicted"/>
<dbReference type="SUPFAM" id="SSF52540">
    <property type="entry name" value="P-loop containing nucleoside triphosphate hydrolases"/>
    <property type="match status" value="1"/>
</dbReference>
<dbReference type="PANTHER" id="PTHR47642">
    <property type="entry name" value="ATP-DEPENDENT DNA HELICASE"/>
    <property type="match status" value="1"/>
</dbReference>
<organism evidence="1 2">
    <name type="scientific">Mycena venus</name>
    <dbReference type="NCBI Taxonomy" id="2733690"/>
    <lineage>
        <taxon>Eukaryota</taxon>
        <taxon>Fungi</taxon>
        <taxon>Dikarya</taxon>
        <taxon>Basidiomycota</taxon>
        <taxon>Agaricomycotina</taxon>
        <taxon>Agaricomycetes</taxon>
        <taxon>Agaricomycetidae</taxon>
        <taxon>Agaricales</taxon>
        <taxon>Marasmiineae</taxon>
        <taxon>Mycenaceae</taxon>
        <taxon>Mycena</taxon>
    </lineage>
</organism>
<dbReference type="PANTHER" id="PTHR47642:SF6">
    <property type="entry name" value="ATP-DEPENDENT DNA HELICASE"/>
    <property type="match status" value="1"/>
</dbReference>
<dbReference type="InterPro" id="IPR027417">
    <property type="entry name" value="P-loop_NTPase"/>
</dbReference>
<dbReference type="Proteomes" id="UP000620124">
    <property type="component" value="Unassembled WGS sequence"/>
</dbReference>
<comment type="caution">
    <text evidence="1">The sequence shown here is derived from an EMBL/GenBank/DDBJ whole genome shotgun (WGS) entry which is preliminary data.</text>
</comment>
<evidence type="ECO:0000313" key="2">
    <source>
        <dbReference type="Proteomes" id="UP000620124"/>
    </source>
</evidence>
<protein>
    <recommendedName>
        <fullName evidence="3">DNA helicase</fullName>
    </recommendedName>
</protein>
<evidence type="ECO:0008006" key="3">
    <source>
        <dbReference type="Google" id="ProtNLM"/>
    </source>
</evidence>